<evidence type="ECO:0000313" key="2">
    <source>
        <dbReference type="EnsemblPlants" id="Pp3c27_8160V3.1"/>
    </source>
</evidence>
<evidence type="ECO:0000313" key="3">
    <source>
        <dbReference type="Proteomes" id="UP000006727"/>
    </source>
</evidence>
<organism evidence="1">
    <name type="scientific">Physcomitrium patens</name>
    <name type="common">Spreading-leaved earth moss</name>
    <name type="synonym">Physcomitrella patens</name>
    <dbReference type="NCBI Taxonomy" id="3218"/>
    <lineage>
        <taxon>Eukaryota</taxon>
        <taxon>Viridiplantae</taxon>
        <taxon>Streptophyta</taxon>
        <taxon>Embryophyta</taxon>
        <taxon>Bryophyta</taxon>
        <taxon>Bryophytina</taxon>
        <taxon>Bryopsida</taxon>
        <taxon>Funariidae</taxon>
        <taxon>Funariales</taxon>
        <taxon>Funariaceae</taxon>
        <taxon>Physcomitrium</taxon>
    </lineage>
</organism>
<dbReference type="EnsemblPlants" id="Pp3c27_8160V3.1">
    <property type="protein sequence ID" value="Pp3c27_8160V3.1"/>
    <property type="gene ID" value="Pp3c27_8160"/>
</dbReference>
<gene>
    <name evidence="1" type="ORF">PHYPA_031077</name>
</gene>
<proteinExistence type="predicted"/>
<sequence>MEKDYRGGPTCNLRINYDQGRSVNSRRRRMSYYRGGKQPFQNCERSSNFYQYIITVPT</sequence>
<protein>
    <submittedName>
        <fullName evidence="1 2">Uncharacterized protein</fullName>
    </submittedName>
</protein>
<keyword evidence="3" id="KW-1185">Reference proteome</keyword>
<dbReference type="AlphaFoldDB" id="A0A2K1IB40"/>
<accession>A0A2K1IB40</accession>
<name>A0A2K1IB40_PHYPA</name>
<evidence type="ECO:0000313" key="1">
    <source>
        <dbReference type="EMBL" id="PNR26502.1"/>
    </source>
</evidence>
<reference evidence="1 3" key="2">
    <citation type="journal article" date="2018" name="Plant J.">
        <title>The Physcomitrella patens chromosome-scale assembly reveals moss genome structure and evolution.</title>
        <authorList>
            <person name="Lang D."/>
            <person name="Ullrich K.K."/>
            <person name="Murat F."/>
            <person name="Fuchs J."/>
            <person name="Jenkins J."/>
            <person name="Haas F.B."/>
            <person name="Piednoel M."/>
            <person name="Gundlach H."/>
            <person name="Van Bel M."/>
            <person name="Meyberg R."/>
            <person name="Vives C."/>
            <person name="Morata J."/>
            <person name="Symeonidi A."/>
            <person name="Hiss M."/>
            <person name="Muchero W."/>
            <person name="Kamisugi Y."/>
            <person name="Saleh O."/>
            <person name="Blanc G."/>
            <person name="Decker E.L."/>
            <person name="van Gessel N."/>
            <person name="Grimwood J."/>
            <person name="Hayes R.D."/>
            <person name="Graham S.W."/>
            <person name="Gunter L.E."/>
            <person name="McDaniel S.F."/>
            <person name="Hoernstein S.N.W."/>
            <person name="Larsson A."/>
            <person name="Li F.W."/>
            <person name="Perroud P.F."/>
            <person name="Phillips J."/>
            <person name="Ranjan P."/>
            <person name="Rokshar D.S."/>
            <person name="Rothfels C.J."/>
            <person name="Schneider L."/>
            <person name="Shu S."/>
            <person name="Stevenson D.W."/>
            <person name="Thummler F."/>
            <person name="Tillich M."/>
            <person name="Villarreal Aguilar J.C."/>
            <person name="Widiez T."/>
            <person name="Wong G.K."/>
            <person name="Wymore A."/>
            <person name="Zhang Y."/>
            <person name="Zimmer A.D."/>
            <person name="Quatrano R.S."/>
            <person name="Mayer K.F.X."/>
            <person name="Goodstein D."/>
            <person name="Casacuberta J.M."/>
            <person name="Vandepoele K."/>
            <person name="Reski R."/>
            <person name="Cuming A.C."/>
            <person name="Tuskan G.A."/>
            <person name="Maumus F."/>
            <person name="Salse J."/>
            <person name="Schmutz J."/>
            <person name="Rensing S.A."/>
        </authorList>
    </citation>
    <scope>NUCLEOTIDE SEQUENCE [LARGE SCALE GENOMIC DNA]</scope>
    <source>
        <strain evidence="2 3">cv. Gransden 2004</strain>
    </source>
</reference>
<dbReference type="EMBL" id="ABEU02000027">
    <property type="protein sequence ID" value="PNR26502.1"/>
    <property type="molecule type" value="Genomic_DNA"/>
</dbReference>
<dbReference type="Proteomes" id="UP000006727">
    <property type="component" value="Chromosome 27"/>
</dbReference>
<reference evidence="2" key="3">
    <citation type="submission" date="2020-12" db="UniProtKB">
        <authorList>
            <consortium name="EnsemblPlants"/>
        </authorList>
    </citation>
    <scope>IDENTIFICATION</scope>
</reference>
<dbReference type="InParanoid" id="A0A2K1IB40"/>
<dbReference type="Gramene" id="Pp3c27_8160V3.1">
    <property type="protein sequence ID" value="Pp3c27_8160V3.1"/>
    <property type="gene ID" value="Pp3c27_8160"/>
</dbReference>
<reference evidence="1 3" key="1">
    <citation type="journal article" date="2008" name="Science">
        <title>The Physcomitrella genome reveals evolutionary insights into the conquest of land by plants.</title>
        <authorList>
            <person name="Rensing S."/>
            <person name="Lang D."/>
            <person name="Zimmer A."/>
            <person name="Terry A."/>
            <person name="Salamov A."/>
            <person name="Shapiro H."/>
            <person name="Nishiyama T."/>
            <person name="Perroud P.-F."/>
            <person name="Lindquist E."/>
            <person name="Kamisugi Y."/>
            <person name="Tanahashi T."/>
            <person name="Sakakibara K."/>
            <person name="Fujita T."/>
            <person name="Oishi K."/>
            <person name="Shin-I T."/>
            <person name="Kuroki Y."/>
            <person name="Toyoda A."/>
            <person name="Suzuki Y."/>
            <person name="Hashimoto A."/>
            <person name="Yamaguchi K."/>
            <person name="Sugano A."/>
            <person name="Kohara Y."/>
            <person name="Fujiyama A."/>
            <person name="Anterola A."/>
            <person name="Aoki S."/>
            <person name="Ashton N."/>
            <person name="Barbazuk W.B."/>
            <person name="Barker E."/>
            <person name="Bennetzen J."/>
            <person name="Bezanilla M."/>
            <person name="Blankenship R."/>
            <person name="Cho S.H."/>
            <person name="Dutcher S."/>
            <person name="Estelle M."/>
            <person name="Fawcett J.A."/>
            <person name="Gundlach H."/>
            <person name="Hanada K."/>
            <person name="Heyl A."/>
            <person name="Hicks K.A."/>
            <person name="Hugh J."/>
            <person name="Lohr M."/>
            <person name="Mayer K."/>
            <person name="Melkozernov A."/>
            <person name="Murata T."/>
            <person name="Nelson D."/>
            <person name="Pils B."/>
            <person name="Prigge M."/>
            <person name="Reiss B."/>
            <person name="Renner T."/>
            <person name="Rombauts S."/>
            <person name="Rushton P."/>
            <person name="Sanderfoot A."/>
            <person name="Schween G."/>
            <person name="Shiu S.-H."/>
            <person name="Stueber K."/>
            <person name="Theodoulou F.L."/>
            <person name="Tu H."/>
            <person name="Van de Peer Y."/>
            <person name="Verrier P.J."/>
            <person name="Waters E."/>
            <person name="Wood A."/>
            <person name="Yang L."/>
            <person name="Cove D."/>
            <person name="Cuming A."/>
            <person name="Hasebe M."/>
            <person name="Lucas S."/>
            <person name="Mishler D.B."/>
            <person name="Reski R."/>
            <person name="Grigoriev I."/>
            <person name="Quatrano R.S."/>
            <person name="Boore J.L."/>
        </authorList>
    </citation>
    <scope>NUCLEOTIDE SEQUENCE [LARGE SCALE GENOMIC DNA]</scope>
    <source>
        <strain evidence="2 3">cv. Gransden 2004</strain>
    </source>
</reference>